<evidence type="ECO:0008006" key="3">
    <source>
        <dbReference type="Google" id="ProtNLM"/>
    </source>
</evidence>
<dbReference type="KEGG" id="cwa:CwatDRAFT_4889"/>
<reference evidence="1" key="3">
    <citation type="submission" date="2016-12" db="EMBL/GenBank/DDBJ databases">
        <title>Annotation of the draft genome assembly of Crocosphaera watsonii WH 8501.</title>
        <authorList>
            <consortium name="US DOE Joint Genome Institute (JGI-ORNL)"/>
            <person name="Larimer F."/>
            <person name="Land M."/>
        </authorList>
    </citation>
    <scope>NUCLEOTIDE SEQUENCE</scope>
    <source>
        <strain evidence="1">WH 8501</strain>
    </source>
</reference>
<dbReference type="Pfam" id="PF14103">
    <property type="entry name" value="DUF4276"/>
    <property type="match status" value="1"/>
</dbReference>
<proteinExistence type="predicted"/>
<dbReference type="InterPro" id="IPR025455">
    <property type="entry name" value="DUF4276"/>
</dbReference>
<dbReference type="RefSeq" id="WP_007304381.1">
    <property type="nucleotide sequence ID" value="NZ_AADV02000003.1"/>
</dbReference>
<sequence>MNQDYDLVFLLEERSMKELLEVLLPRIIPETVTFKCIHHEGKQDLEKSIPRKLKAWKTAGRFVIIRDQDSGDCVEIKNNLKNLSNKSGRSDTLIGIVCHELESWFLGDLAAVEKAFELKTGKLSKKQNNKKYTNPDQLNSAKQELKKLVHSYQPISGSRKIGEYLEVKNLDKNKSYSFKMFIKGLQKIID</sequence>
<dbReference type="EMBL" id="AADV02000003">
    <property type="protein sequence ID" value="EAM51742.1"/>
    <property type="molecule type" value="Genomic_DNA"/>
</dbReference>
<accession>Q4C776</accession>
<comment type="caution">
    <text evidence="1">The sequence shown here is derived from an EMBL/GenBank/DDBJ whole genome shotgun (WGS) entry which is preliminary data.</text>
</comment>
<dbReference type="OrthoDB" id="283783at2"/>
<gene>
    <name evidence="1" type="ORF">CwatDRAFT_4889</name>
</gene>
<organism evidence="1 2">
    <name type="scientific">Crocosphaera watsonii WH 8501</name>
    <dbReference type="NCBI Taxonomy" id="165597"/>
    <lineage>
        <taxon>Bacteria</taxon>
        <taxon>Bacillati</taxon>
        <taxon>Cyanobacteriota</taxon>
        <taxon>Cyanophyceae</taxon>
        <taxon>Oscillatoriophycideae</taxon>
        <taxon>Chroococcales</taxon>
        <taxon>Aphanothecaceae</taxon>
        <taxon>Crocosphaera</taxon>
    </lineage>
</organism>
<protein>
    <recommendedName>
        <fullName evidence="3">DUF4276 family protein</fullName>
    </recommendedName>
</protein>
<evidence type="ECO:0000313" key="2">
    <source>
        <dbReference type="Proteomes" id="UP000003922"/>
    </source>
</evidence>
<name>Q4C776_CROWT</name>
<keyword evidence="2" id="KW-1185">Reference proteome</keyword>
<reference evidence="1" key="2">
    <citation type="submission" date="2005-06" db="EMBL/GenBank/DDBJ databases">
        <title>Sequencing of the draft genome and assembly of Crocosphaera watsonii WH 8501.</title>
        <authorList>
            <consortium name="US DOE Joint Genome Institute (JGI-PGF)"/>
            <person name="Copeland A."/>
            <person name="Lucas S."/>
            <person name="Lapidus A."/>
            <person name="Barry K."/>
            <person name="Detter C."/>
            <person name="Glavina T."/>
            <person name="Hammon N."/>
            <person name="Israni S."/>
            <person name="Pitluck S."/>
            <person name="Richardson P."/>
        </authorList>
    </citation>
    <scope>NUCLEOTIDE SEQUENCE [LARGE SCALE GENOMIC DNA]</scope>
    <source>
        <strain evidence="1">WH 8501</strain>
    </source>
</reference>
<evidence type="ECO:0000313" key="1">
    <source>
        <dbReference type="EMBL" id="EAM51742.1"/>
    </source>
</evidence>
<reference evidence="1" key="1">
    <citation type="submission" date="2004-02" db="EMBL/GenBank/DDBJ databases">
        <authorList>
            <consortium name="DOE Joint Genome Institute"/>
        </authorList>
    </citation>
    <scope>NUCLEOTIDE SEQUENCE [LARGE SCALE GENOMIC DNA]</scope>
    <source>
        <strain evidence="1">WH 8501</strain>
    </source>
</reference>
<dbReference type="Proteomes" id="UP000003922">
    <property type="component" value="Unassembled WGS sequence"/>
</dbReference>
<dbReference type="AlphaFoldDB" id="Q4C776"/>